<evidence type="ECO:0008006" key="4">
    <source>
        <dbReference type="Google" id="ProtNLM"/>
    </source>
</evidence>
<proteinExistence type="predicted"/>
<comment type="caution">
    <text evidence="2">The sequence shown here is derived from an EMBL/GenBank/DDBJ whole genome shotgun (WGS) entry which is preliminary data.</text>
</comment>
<protein>
    <recommendedName>
        <fullName evidence="4">TonB C-terminal domain-containing protein</fullName>
    </recommendedName>
</protein>
<keyword evidence="3" id="KW-1185">Reference proteome</keyword>
<dbReference type="RefSeq" id="WP_377170570.1">
    <property type="nucleotide sequence ID" value="NZ_JBHSMQ010000010.1"/>
</dbReference>
<keyword evidence="1" id="KW-0472">Membrane</keyword>
<sequence length="247" mass="26960">MSTKPPPPASGLIFAWGVRDYSMWRLVGALVLLMAAMAGFFFIFRIVHPVAHRLPVTPQHVISLDPNNPAELALIHRAQDRSFALLSDAEPVVPVLANPQMAFHPSFAGHQIRLRELDPPSPAIRQPRLFTASADVLPPVPHRAVDSVAAPPEARLHAIMSPALAKRGPASVVLSPIKLTQPTRVQFRVAIGAAGQIVTALPLSRVDDAEVMQQLHDAVRALRFAPSEVKRVEWGEISFRWEVAATP</sequence>
<evidence type="ECO:0000256" key="1">
    <source>
        <dbReference type="SAM" id="Phobius"/>
    </source>
</evidence>
<dbReference type="Proteomes" id="UP001596052">
    <property type="component" value="Unassembled WGS sequence"/>
</dbReference>
<feature type="transmembrane region" description="Helical" evidence="1">
    <location>
        <begin position="23"/>
        <end position="44"/>
    </location>
</feature>
<keyword evidence="1" id="KW-0812">Transmembrane</keyword>
<reference evidence="3" key="1">
    <citation type="journal article" date="2019" name="Int. J. Syst. Evol. Microbiol.">
        <title>The Global Catalogue of Microorganisms (GCM) 10K type strain sequencing project: providing services to taxonomists for standard genome sequencing and annotation.</title>
        <authorList>
            <consortium name="The Broad Institute Genomics Platform"/>
            <consortium name="The Broad Institute Genome Sequencing Center for Infectious Disease"/>
            <person name="Wu L."/>
            <person name="Ma J."/>
        </authorList>
    </citation>
    <scope>NUCLEOTIDE SEQUENCE [LARGE SCALE GENOMIC DNA]</scope>
    <source>
        <strain evidence="3">CGMCC 4.1469</strain>
    </source>
</reference>
<evidence type="ECO:0000313" key="3">
    <source>
        <dbReference type="Proteomes" id="UP001596052"/>
    </source>
</evidence>
<accession>A0ABW0KVE5</accession>
<gene>
    <name evidence="2" type="ORF">ACFQDI_20970</name>
</gene>
<keyword evidence="1" id="KW-1133">Transmembrane helix</keyword>
<dbReference type="EMBL" id="JBHSMQ010000010">
    <property type="protein sequence ID" value="MFC5457354.1"/>
    <property type="molecule type" value="Genomic_DNA"/>
</dbReference>
<evidence type="ECO:0000313" key="2">
    <source>
        <dbReference type="EMBL" id="MFC5457354.1"/>
    </source>
</evidence>
<name>A0ABW0KVE5_9BACT</name>
<organism evidence="2 3">
    <name type="scientific">Prosthecobacter fluviatilis</name>
    <dbReference type="NCBI Taxonomy" id="445931"/>
    <lineage>
        <taxon>Bacteria</taxon>
        <taxon>Pseudomonadati</taxon>
        <taxon>Verrucomicrobiota</taxon>
        <taxon>Verrucomicrobiia</taxon>
        <taxon>Verrucomicrobiales</taxon>
        <taxon>Verrucomicrobiaceae</taxon>
        <taxon>Prosthecobacter</taxon>
    </lineage>
</organism>